<reference evidence="2" key="1">
    <citation type="submission" date="2017-06" db="EMBL/GenBank/DDBJ databases">
        <title>Genome analysis of Fimbriiglobus ruber SP5, the first member of the order Planctomycetales with confirmed chitinolytic capability.</title>
        <authorList>
            <person name="Ravin N.V."/>
            <person name="Rakitin A.L."/>
            <person name="Ivanova A.A."/>
            <person name="Beletsky A.V."/>
            <person name="Kulichevskaya I.S."/>
            <person name="Mardanov A.V."/>
            <person name="Dedysh S.N."/>
        </authorList>
    </citation>
    <scope>NUCLEOTIDE SEQUENCE [LARGE SCALE GENOMIC DNA]</scope>
    <source>
        <strain evidence="2">SP5</strain>
    </source>
</reference>
<gene>
    <name evidence="1" type="ORF">FRUB_10487</name>
</gene>
<dbReference type="Gene3D" id="3.90.1720.10">
    <property type="entry name" value="endopeptidase domain like (from Nostoc punctiforme)"/>
    <property type="match status" value="1"/>
</dbReference>
<dbReference type="AlphaFoldDB" id="A0A225DB40"/>
<accession>A0A225DB40</accession>
<name>A0A225DB40_9BACT</name>
<evidence type="ECO:0000313" key="1">
    <source>
        <dbReference type="EMBL" id="OWK34516.1"/>
    </source>
</evidence>
<dbReference type="EMBL" id="NIDE01000020">
    <property type="protein sequence ID" value="OWK34516.1"/>
    <property type="molecule type" value="Genomic_DNA"/>
</dbReference>
<organism evidence="1 2">
    <name type="scientific">Fimbriiglobus ruber</name>
    <dbReference type="NCBI Taxonomy" id="1908690"/>
    <lineage>
        <taxon>Bacteria</taxon>
        <taxon>Pseudomonadati</taxon>
        <taxon>Planctomycetota</taxon>
        <taxon>Planctomycetia</taxon>
        <taxon>Gemmatales</taxon>
        <taxon>Gemmataceae</taxon>
        <taxon>Fimbriiglobus</taxon>
    </lineage>
</organism>
<sequence length="215" mass="23519">MTDLREVVMPYRVWAAVIVMTLAFVPAGSCGDITPEGKKLAESLDAMDVEHLWIPKHRVAWKTGKSLGPELMDGRSHTHCSAFVAAVCLRHDVYILRPPEHTTTLLANAQADWLAGEGEKKGWKSVKTATAAQQQANQGKLVVVVFKEANPEKSGHIAIVRPSTKSDADIRESGPEVIQAGKTNANSTSAREGFKNHKAAWPDGLRYYVHELKGD</sequence>
<keyword evidence="2" id="KW-1185">Reference proteome</keyword>
<dbReference type="Proteomes" id="UP000214646">
    <property type="component" value="Unassembled WGS sequence"/>
</dbReference>
<protein>
    <submittedName>
        <fullName evidence="1">Uncharacterized protein</fullName>
    </submittedName>
</protein>
<comment type="caution">
    <text evidence="1">The sequence shown here is derived from an EMBL/GenBank/DDBJ whole genome shotgun (WGS) entry which is preliminary data.</text>
</comment>
<evidence type="ECO:0000313" key="2">
    <source>
        <dbReference type="Proteomes" id="UP000214646"/>
    </source>
</evidence>
<proteinExistence type="predicted"/>